<feature type="region of interest" description="Disordered" evidence="2">
    <location>
        <begin position="331"/>
        <end position="436"/>
    </location>
</feature>
<dbReference type="CDD" id="cd01253">
    <property type="entry name" value="PH_ARHGAP21-like"/>
    <property type="match status" value="1"/>
</dbReference>
<dbReference type="PANTHER" id="PTHR23175:SF5">
    <property type="entry name" value="RHO GTPASE-ACTIVATING PROTEIN 23"/>
    <property type="match status" value="1"/>
</dbReference>
<dbReference type="Pfam" id="PF00169">
    <property type="entry name" value="PH"/>
    <property type="match status" value="1"/>
</dbReference>
<evidence type="ECO:0000259" key="4">
    <source>
        <dbReference type="PROSITE" id="PS50106"/>
    </source>
</evidence>
<dbReference type="InterPro" id="IPR011993">
    <property type="entry name" value="PH-like_dom_sf"/>
</dbReference>
<evidence type="ECO:0000256" key="2">
    <source>
        <dbReference type="SAM" id="MobiDB-lite"/>
    </source>
</evidence>
<dbReference type="Proteomes" id="UP000694621">
    <property type="component" value="Unplaced"/>
</dbReference>
<feature type="compositionally biased region" description="Low complexity" evidence="2">
    <location>
        <begin position="331"/>
        <end position="354"/>
    </location>
</feature>
<dbReference type="AlphaFoldDB" id="A0A8B9H734"/>
<dbReference type="Gene3D" id="2.30.29.30">
    <property type="entry name" value="Pleckstrin-homology domain (PH domain)/Phosphotyrosine-binding domain (PTB)"/>
    <property type="match status" value="1"/>
</dbReference>
<dbReference type="InterPro" id="IPR008936">
    <property type="entry name" value="Rho_GTPase_activation_prot"/>
</dbReference>
<dbReference type="Ensembl" id="ENSAMXT00005008819.1">
    <property type="protein sequence ID" value="ENSAMXP00005007841.1"/>
    <property type="gene ID" value="ENSAMXG00005003920.1"/>
</dbReference>
<proteinExistence type="predicted"/>
<dbReference type="Gene3D" id="1.10.555.10">
    <property type="entry name" value="Rho GTPase activation protein"/>
    <property type="match status" value="1"/>
</dbReference>
<evidence type="ECO:0000313" key="6">
    <source>
        <dbReference type="Ensembl" id="ENSAMXP00005007841.1"/>
    </source>
</evidence>
<dbReference type="SMART" id="SM00233">
    <property type="entry name" value="PH"/>
    <property type="match status" value="1"/>
</dbReference>
<evidence type="ECO:0000259" key="5">
    <source>
        <dbReference type="PROSITE" id="PS50238"/>
    </source>
</evidence>
<dbReference type="SMART" id="SM00324">
    <property type="entry name" value="RhoGAP"/>
    <property type="match status" value="1"/>
</dbReference>
<accession>A0A8B9H734</accession>
<dbReference type="PANTHER" id="PTHR23175">
    <property type="entry name" value="PDZ DOMAIN-CONTAINING PROTEIN"/>
    <property type="match status" value="1"/>
</dbReference>
<feature type="compositionally biased region" description="Polar residues" evidence="2">
    <location>
        <begin position="355"/>
        <end position="371"/>
    </location>
</feature>
<evidence type="ECO:0000313" key="7">
    <source>
        <dbReference type="Proteomes" id="UP000694621"/>
    </source>
</evidence>
<feature type="domain" description="Rho-GAP" evidence="5">
    <location>
        <begin position="757"/>
        <end position="948"/>
    </location>
</feature>
<dbReference type="InterPro" id="IPR036034">
    <property type="entry name" value="PDZ_sf"/>
</dbReference>
<dbReference type="InterPro" id="IPR001478">
    <property type="entry name" value="PDZ"/>
</dbReference>
<dbReference type="FunFam" id="1.10.555.10:FF:000014">
    <property type="entry name" value="Rho GTPase activating protein 21"/>
    <property type="match status" value="1"/>
</dbReference>
<dbReference type="PROSITE" id="PS50106">
    <property type="entry name" value="PDZ"/>
    <property type="match status" value="1"/>
</dbReference>
<dbReference type="SUPFAM" id="SSF48350">
    <property type="entry name" value="GTPase activation domain, GAP"/>
    <property type="match status" value="1"/>
</dbReference>
<dbReference type="PROSITE" id="PS50003">
    <property type="entry name" value="PH_DOMAIN"/>
    <property type="match status" value="1"/>
</dbReference>
<dbReference type="SUPFAM" id="SSF50156">
    <property type="entry name" value="PDZ domain-like"/>
    <property type="match status" value="1"/>
</dbReference>
<dbReference type="GO" id="GO:0007165">
    <property type="term" value="P:signal transduction"/>
    <property type="evidence" value="ECO:0007669"/>
    <property type="project" value="InterPro"/>
</dbReference>
<feature type="compositionally biased region" description="Low complexity" evidence="2">
    <location>
        <begin position="1111"/>
        <end position="1124"/>
    </location>
</feature>
<dbReference type="InterPro" id="IPR041489">
    <property type="entry name" value="PDZ_6"/>
</dbReference>
<feature type="region of interest" description="Disordered" evidence="2">
    <location>
        <begin position="99"/>
        <end position="147"/>
    </location>
</feature>
<dbReference type="GO" id="GO:0005096">
    <property type="term" value="F:GTPase activator activity"/>
    <property type="evidence" value="ECO:0007669"/>
    <property type="project" value="UniProtKB-KW"/>
</dbReference>
<protein>
    <submittedName>
        <fullName evidence="6">Rho GTPase activating protein 23b</fullName>
    </submittedName>
</protein>
<name>A0A8B9H734_ASTMX</name>
<dbReference type="Pfam" id="PF00620">
    <property type="entry name" value="RhoGAP"/>
    <property type="match status" value="1"/>
</dbReference>
<dbReference type="SUPFAM" id="SSF50729">
    <property type="entry name" value="PH domain-like"/>
    <property type="match status" value="1"/>
</dbReference>
<feature type="region of interest" description="Disordered" evidence="2">
    <location>
        <begin position="986"/>
        <end position="1145"/>
    </location>
</feature>
<feature type="domain" description="PDZ" evidence="4">
    <location>
        <begin position="1"/>
        <end position="46"/>
    </location>
</feature>
<reference evidence="6" key="1">
    <citation type="submission" date="2025-08" db="UniProtKB">
        <authorList>
            <consortium name="Ensembl"/>
        </authorList>
    </citation>
    <scope>IDENTIFICATION</scope>
</reference>
<dbReference type="InterPro" id="IPR000198">
    <property type="entry name" value="RhoGAP_dom"/>
</dbReference>
<dbReference type="PROSITE" id="PS50238">
    <property type="entry name" value="RHOGAP"/>
    <property type="match status" value="1"/>
</dbReference>
<dbReference type="Pfam" id="PF17820">
    <property type="entry name" value="PDZ_6"/>
    <property type="match status" value="1"/>
</dbReference>
<dbReference type="Gene3D" id="2.30.42.10">
    <property type="match status" value="1"/>
</dbReference>
<dbReference type="InterPro" id="IPR001849">
    <property type="entry name" value="PH_domain"/>
</dbReference>
<organism evidence="6 7">
    <name type="scientific">Astyanax mexicanus</name>
    <name type="common">Blind cave fish</name>
    <name type="synonym">Astyanax fasciatus mexicanus</name>
    <dbReference type="NCBI Taxonomy" id="7994"/>
    <lineage>
        <taxon>Eukaryota</taxon>
        <taxon>Metazoa</taxon>
        <taxon>Chordata</taxon>
        <taxon>Craniata</taxon>
        <taxon>Vertebrata</taxon>
        <taxon>Euteleostomi</taxon>
        <taxon>Actinopterygii</taxon>
        <taxon>Neopterygii</taxon>
        <taxon>Teleostei</taxon>
        <taxon>Ostariophysi</taxon>
        <taxon>Characiformes</taxon>
        <taxon>Characoidei</taxon>
        <taxon>Acestrorhamphidae</taxon>
        <taxon>Acestrorhamphinae</taxon>
        <taxon>Astyanax</taxon>
    </lineage>
</organism>
<feature type="compositionally biased region" description="Acidic residues" evidence="2">
    <location>
        <begin position="1071"/>
        <end position="1081"/>
    </location>
</feature>
<sequence>MDTIFVKNVREKGPAHQAGLCTGDRLVKVNGESVLGKTYSQVINTFDFLSFSLLPFSALLPWTLLSSFNFSMFYNFFLCLSQAYSQDAYLKGNEPYTGGARNLPEPPPISYTRSKPATAGQPDNLNCRPIGPAVPLDNGTGGAGHRPDAPVRHVLGHHRARSSSSVGINPLDFHFANHNAAIASASLPHPRKNSLPQARSDLCHQALCDWYYSQAAERPGLPVSSRHRSVSQDRLAELGLALGGREGWPHSASQDTLLLHYGAAMGANHSDSYWLSRWGPPAASNRSCRGSIDDQTVGYRSYSPSFCRKAGHLMQQAHSFKDSSYAGPHLSWTSTPKSSPPDSSSTAASGRESSPLSVASTAETQDSKTSSGAGGAVEEPDQAQTQEVVLRQKPPIGRRAPHAMRHPNYSLPVDSPEHSAASAPAARQGEPASRTNGSLQALPVEQDSLASIPFIDEPTSPSVDLLAQHVSASSVVSSGLCQAPALSGRPESPSLTSPLTHLLHTDSSNVKNSRRSSYLLAITTERSKSCDEGLNTFREEGRVFSRLPKRVKSFFTDGSLESLRAAEEARSKRHSTSELGSITLTDIRKEGWLHYKQILTEKGKKVGGGMRPWKRVYSVLRTHSLFLYKDKREAVLHSAGSLGHGHSNQSEDEQPISIRGCLIDIAYSETKRKHTLRLTTQDFCEYLLQAEDRDDMLSWIRVIRENSKTDNEELGFSRQALINKKLNDYRKQSPPKAPWSINIMKKGKKTGPKAFGVRLEDCPPGANNKFVPLIVEICCGLVEQMGLEYTGIYRVPGNNAMVSTLQDQLNKGMDINTAEERWQDLNVISSLLKSFFRKLPEPLFTDDKYNDFIDANRLEDAGDRLKTMRKLIRDLPDHYYHTLKFLIGHLKNVADNSEKNKMEPRNLALVFGPTLVRTSEDNMTDMVTHMPDRYKIVETLILHVSFICCVLTHLYTFSTLNSKKDVSAKDFLPLSIISAVTRKRKKHQSACPADSSSDEDSEHEPVKASNYRELGEGGGSDEGDGDAGCAPLNSENQTKEEVEENGGEQVMGSHEEAGQEVGGAEDAACQQEEEEDDDDGIQVDTGPRAQPHPRSFLYSHQSSIGIRATGSPASPSSSSCPSSAHRTGQTNPVTRKKLRGERVRPRSLYGEDVGMERAAVGLSWVKASLVRGQERLLQAMSPSRNPSVQQGWLGQMQANLLSSANDLWRSGAQRRHGSPETRRRRRDWRRHTVVGSVPGEG</sequence>
<keyword evidence="1" id="KW-0343">GTPase activation</keyword>
<evidence type="ECO:0000259" key="3">
    <source>
        <dbReference type="PROSITE" id="PS50003"/>
    </source>
</evidence>
<feature type="region of interest" description="Disordered" evidence="2">
    <location>
        <begin position="1209"/>
        <end position="1241"/>
    </location>
</feature>
<feature type="domain" description="PH" evidence="3">
    <location>
        <begin position="586"/>
        <end position="708"/>
    </location>
</feature>
<dbReference type="CDD" id="cd04395">
    <property type="entry name" value="RhoGAP_ARHGAP21"/>
    <property type="match status" value="1"/>
</dbReference>
<evidence type="ECO:0000256" key="1">
    <source>
        <dbReference type="ARBA" id="ARBA00022468"/>
    </source>
</evidence>
<feature type="compositionally biased region" description="Basic residues" evidence="2">
    <location>
        <begin position="1212"/>
        <end position="1232"/>
    </location>
</feature>